<proteinExistence type="inferred from homology"/>
<feature type="transmembrane region" description="Helical" evidence="7">
    <location>
        <begin position="78"/>
        <end position="102"/>
    </location>
</feature>
<keyword evidence="9" id="KW-1185">Reference proteome</keyword>
<dbReference type="PRINTS" id="PR00953">
    <property type="entry name" value="TYPE3IMRPROT"/>
</dbReference>
<organism evidence="8 9">
    <name type="scientific">Rhodoferax potami</name>
    <dbReference type="NCBI Taxonomy" id="3068338"/>
    <lineage>
        <taxon>Bacteria</taxon>
        <taxon>Pseudomonadati</taxon>
        <taxon>Pseudomonadota</taxon>
        <taxon>Betaproteobacteria</taxon>
        <taxon>Burkholderiales</taxon>
        <taxon>Comamonadaceae</taxon>
        <taxon>Rhodoferax</taxon>
    </lineage>
</organism>
<dbReference type="InterPro" id="IPR002010">
    <property type="entry name" value="T3SS_IM_R"/>
</dbReference>
<dbReference type="Proteomes" id="UP001321700">
    <property type="component" value="Unassembled WGS sequence"/>
</dbReference>
<dbReference type="Pfam" id="PF01311">
    <property type="entry name" value="Bac_export_1"/>
    <property type="match status" value="1"/>
</dbReference>
<feature type="transmembrane region" description="Helical" evidence="7">
    <location>
        <begin position="12"/>
        <end position="32"/>
    </location>
</feature>
<dbReference type="InterPro" id="IPR006304">
    <property type="entry name" value="T3SS_SpaR/YscT"/>
</dbReference>
<keyword evidence="3 7" id="KW-1003">Cell membrane</keyword>
<feature type="transmembrane region" description="Helical" evidence="7">
    <location>
        <begin position="38"/>
        <end position="57"/>
    </location>
</feature>
<evidence type="ECO:0000256" key="3">
    <source>
        <dbReference type="ARBA" id="ARBA00022475"/>
    </source>
</evidence>
<keyword evidence="4 7" id="KW-0812">Transmembrane</keyword>
<reference evidence="8 9" key="1">
    <citation type="submission" date="2023-08" db="EMBL/GenBank/DDBJ databases">
        <title>Rhodoferax potami sp. nov. and Rhodoferax mekongensis sp. nov., isolated from the Mekong River in Thailand.</title>
        <authorList>
            <person name="Kitikhun S."/>
            <person name="Charoenyingcharoen P."/>
            <person name="Siriarchawattana P."/>
            <person name="Likhitrattanapisal S."/>
            <person name="Nilsakha T."/>
            <person name="Chanpet A."/>
            <person name="Rattanawaree P."/>
            <person name="Ingsriswang S."/>
        </authorList>
    </citation>
    <scope>NUCLEOTIDE SEQUENCE [LARGE SCALE GENOMIC DNA]</scope>
    <source>
        <strain evidence="8 9">TBRC 17660</strain>
    </source>
</reference>
<comment type="similarity">
    <text evidence="2 7">Belongs to the FliR/MopE/SpaR family.</text>
</comment>
<evidence type="ECO:0000256" key="7">
    <source>
        <dbReference type="RuleBase" id="RU362072"/>
    </source>
</evidence>
<feature type="transmembrane region" description="Helical" evidence="7">
    <location>
        <begin position="122"/>
        <end position="139"/>
    </location>
</feature>
<protein>
    <submittedName>
        <fullName evidence="8">Type III secretion system export apparatus subunit SctT</fullName>
    </submittedName>
</protein>
<dbReference type="NCBIfam" id="TIGR01401">
    <property type="entry name" value="fliR_like_III"/>
    <property type="match status" value="1"/>
</dbReference>
<evidence type="ECO:0000256" key="4">
    <source>
        <dbReference type="ARBA" id="ARBA00022692"/>
    </source>
</evidence>
<keyword evidence="6 7" id="KW-0472">Membrane</keyword>
<evidence type="ECO:0000313" key="8">
    <source>
        <dbReference type="EMBL" id="MDT7520744.1"/>
    </source>
</evidence>
<name>A0ABU3KSK1_9BURK</name>
<comment type="subcellular location">
    <subcellularLocation>
        <location evidence="1 7">Cell membrane</location>
        <topology evidence="1 7">Multi-pass membrane protein</topology>
    </subcellularLocation>
</comment>
<dbReference type="PANTHER" id="PTHR30065:SF1">
    <property type="entry name" value="SURFACE PRESENTATION OF ANTIGENS PROTEIN SPAR"/>
    <property type="match status" value="1"/>
</dbReference>
<dbReference type="EMBL" id="JAVBIK010000003">
    <property type="protein sequence ID" value="MDT7520744.1"/>
    <property type="molecule type" value="Genomic_DNA"/>
</dbReference>
<evidence type="ECO:0000256" key="6">
    <source>
        <dbReference type="ARBA" id="ARBA00023136"/>
    </source>
</evidence>
<dbReference type="PANTHER" id="PTHR30065">
    <property type="entry name" value="FLAGELLAR BIOSYNTHETIC PROTEIN FLIR"/>
    <property type="match status" value="1"/>
</dbReference>
<feature type="transmembrane region" description="Helical" evidence="7">
    <location>
        <begin position="216"/>
        <end position="242"/>
    </location>
</feature>
<sequence length="261" mass="28215">MLGMQEVQGAVLGLMLGMARLVALLSLLPYYSKQASSALMRVAIAMAFTFPALPMLMSQYSQNISADTLFLGLFFKEVFIGLCIGWAIALPFWAAEAIGFIISNQYGATVGNSTDAITGNETSPLGVILLQLYLVLFLLHGGANAVLDTYYASYTVWPLAATWPTLDAGFPEHWLKLFDAMMRLSVMLAAPAMIAMLLAEIGLAIVSMFAPQLPVFFLAMPVKACIALFVLTLYLATLMGYLGDHARAMAVILPDLGRLAR</sequence>
<keyword evidence="5 7" id="KW-1133">Transmembrane helix</keyword>
<accession>A0ABU3KSK1</accession>
<gene>
    <name evidence="8" type="primary">sctT</name>
    <name evidence="8" type="ORF">RAE19_19060</name>
</gene>
<evidence type="ECO:0000313" key="9">
    <source>
        <dbReference type="Proteomes" id="UP001321700"/>
    </source>
</evidence>
<evidence type="ECO:0000256" key="2">
    <source>
        <dbReference type="ARBA" id="ARBA00009772"/>
    </source>
</evidence>
<comment type="caution">
    <text evidence="8">The sequence shown here is derived from an EMBL/GenBank/DDBJ whole genome shotgun (WGS) entry which is preliminary data.</text>
</comment>
<evidence type="ECO:0000256" key="1">
    <source>
        <dbReference type="ARBA" id="ARBA00004651"/>
    </source>
</evidence>
<feature type="transmembrane region" description="Helical" evidence="7">
    <location>
        <begin position="186"/>
        <end position="210"/>
    </location>
</feature>
<dbReference type="RefSeq" id="WP_313876407.1">
    <property type="nucleotide sequence ID" value="NZ_JAVBIK010000003.1"/>
</dbReference>
<evidence type="ECO:0000256" key="5">
    <source>
        <dbReference type="ARBA" id="ARBA00022989"/>
    </source>
</evidence>